<sequence>MHDGIVRTMTNVRHVPEMRKNLISLGTFDSNGCSYRAAGGVMRIMKGSLVVMKVLKQNCLYLLQGSTVTGATGATTSSDIDFDTTKLWHMRLRHMSEKGMDMLSKQEAVNTTAYLVNRSPLAGIDCKTPEEVWSGKHANYENLRIFGCPAYAHVNDDKEDSSRSTEDDEEPQEQQYSIARNKLKEKFDLFRSMDMRIWLLMLLEEISDRLYLHFLSCVISWKATLQTIVALSTTEAEYITATEAVKDAIWLKGLVSDLGLKQESSTFTAITKVPYI</sequence>
<dbReference type="CDD" id="cd09272">
    <property type="entry name" value="RNase_HI_RT_Ty1"/>
    <property type="match status" value="1"/>
</dbReference>
<evidence type="ECO:0008006" key="6">
    <source>
        <dbReference type="Google" id="ProtNLM"/>
    </source>
</evidence>
<feature type="domain" description="Retrovirus-related Pol polyprotein from transposon TNT 1-94-like beta-barrel" evidence="3">
    <location>
        <begin position="1"/>
        <end position="33"/>
    </location>
</feature>
<evidence type="ECO:0000256" key="1">
    <source>
        <dbReference type="SAM" id="MobiDB-lite"/>
    </source>
</evidence>
<evidence type="ECO:0000313" key="4">
    <source>
        <dbReference type="EMBL" id="KAK3026954.1"/>
    </source>
</evidence>
<name>A0AA89B2L1_9ASTE</name>
<proteinExistence type="predicted"/>
<dbReference type="InterPro" id="IPR054722">
    <property type="entry name" value="PolX-like_BBD"/>
</dbReference>
<dbReference type="Pfam" id="PF22936">
    <property type="entry name" value="Pol_BBD"/>
    <property type="match status" value="1"/>
</dbReference>
<keyword evidence="5" id="KW-1185">Reference proteome</keyword>
<feature type="region of interest" description="Disordered" evidence="1">
    <location>
        <begin position="156"/>
        <end position="175"/>
    </location>
</feature>
<dbReference type="AlphaFoldDB" id="A0AA89B2L1"/>
<protein>
    <recommendedName>
        <fullName evidence="6">GAG-pre-integrase domain-containing protein</fullName>
    </recommendedName>
</protein>
<evidence type="ECO:0000313" key="5">
    <source>
        <dbReference type="Proteomes" id="UP001188597"/>
    </source>
</evidence>
<evidence type="ECO:0000259" key="2">
    <source>
        <dbReference type="Pfam" id="PF13976"/>
    </source>
</evidence>
<comment type="caution">
    <text evidence="4">The sequence shown here is derived from an EMBL/GenBank/DDBJ whole genome shotgun (WGS) entry which is preliminary data.</text>
</comment>
<feature type="compositionally biased region" description="Basic and acidic residues" evidence="1">
    <location>
        <begin position="156"/>
        <end position="165"/>
    </location>
</feature>
<feature type="domain" description="GAG-pre-integrase" evidence="2">
    <location>
        <begin position="60"/>
        <end position="110"/>
    </location>
</feature>
<dbReference type="InterPro" id="IPR025724">
    <property type="entry name" value="GAG-pre-integrase_dom"/>
</dbReference>
<accession>A0AA89B2L1</accession>
<dbReference type="Proteomes" id="UP001188597">
    <property type="component" value="Unassembled WGS sequence"/>
</dbReference>
<organism evidence="4 5">
    <name type="scientific">Escallonia herrerae</name>
    <dbReference type="NCBI Taxonomy" id="1293975"/>
    <lineage>
        <taxon>Eukaryota</taxon>
        <taxon>Viridiplantae</taxon>
        <taxon>Streptophyta</taxon>
        <taxon>Embryophyta</taxon>
        <taxon>Tracheophyta</taxon>
        <taxon>Spermatophyta</taxon>
        <taxon>Magnoliopsida</taxon>
        <taxon>eudicotyledons</taxon>
        <taxon>Gunneridae</taxon>
        <taxon>Pentapetalae</taxon>
        <taxon>asterids</taxon>
        <taxon>campanulids</taxon>
        <taxon>Escalloniales</taxon>
        <taxon>Escalloniaceae</taxon>
        <taxon>Escallonia</taxon>
    </lineage>
</organism>
<evidence type="ECO:0000259" key="3">
    <source>
        <dbReference type="Pfam" id="PF22936"/>
    </source>
</evidence>
<gene>
    <name evidence="4" type="ORF">RJ639_040360</name>
</gene>
<dbReference type="EMBL" id="JAVXUP010000479">
    <property type="protein sequence ID" value="KAK3026954.1"/>
    <property type="molecule type" value="Genomic_DNA"/>
</dbReference>
<dbReference type="Pfam" id="PF13976">
    <property type="entry name" value="gag_pre-integrs"/>
    <property type="match status" value="1"/>
</dbReference>
<reference evidence="4" key="1">
    <citation type="submission" date="2022-12" db="EMBL/GenBank/DDBJ databases">
        <title>Draft genome assemblies for two species of Escallonia (Escalloniales).</title>
        <authorList>
            <person name="Chanderbali A."/>
            <person name="Dervinis C."/>
            <person name="Anghel I."/>
            <person name="Soltis D."/>
            <person name="Soltis P."/>
            <person name="Zapata F."/>
        </authorList>
    </citation>
    <scope>NUCLEOTIDE SEQUENCE</scope>
    <source>
        <strain evidence="4">UCBG64.0493</strain>
        <tissue evidence="4">Leaf</tissue>
    </source>
</reference>